<keyword evidence="2 3" id="KW-0408">Iron</keyword>
<dbReference type="GO" id="GO:0046872">
    <property type="term" value="F:metal ion binding"/>
    <property type="evidence" value="ECO:0007669"/>
    <property type="project" value="UniProtKB-KW"/>
</dbReference>
<organism evidence="6 7">
    <name type="scientific">Bradyrhizobium cosmicum</name>
    <dbReference type="NCBI Taxonomy" id="1404864"/>
    <lineage>
        <taxon>Bacteria</taxon>
        <taxon>Pseudomonadati</taxon>
        <taxon>Pseudomonadota</taxon>
        <taxon>Alphaproteobacteria</taxon>
        <taxon>Hyphomicrobiales</taxon>
        <taxon>Nitrobacteraceae</taxon>
        <taxon>Bradyrhizobium</taxon>
    </lineage>
</organism>
<evidence type="ECO:0000256" key="2">
    <source>
        <dbReference type="ARBA" id="ARBA00023004"/>
    </source>
</evidence>
<dbReference type="SUPFAM" id="SSF48695">
    <property type="entry name" value="Multiheme cytochromes"/>
    <property type="match status" value="1"/>
</dbReference>
<feature type="chain" id="PRO_5042466692" description="Cytochrome c domain-containing protein" evidence="4">
    <location>
        <begin position="20"/>
        <end position="193"/>
    </location>
</feature>
<dbReference type="GO" id="GO:0020037">
    <property type="term" value="F:heme binding"/>
    <property type="evidence" value="ECO:0007669"/>
    <property type="project" value="InterPro"/>
</dbReference>
<dbReference type="KEGG" id="brs:S23_57510"/>
<dbReference type="EMBL" id="AP012279">
    <property type="protein sequence ID" value="BAL78942.1"/>
    <property type="molecule type" value="Genomic_DNA"/>
</dbReference>
<keyword evidence="1 3" id="KW-0479">Metal-binding</keyword>
<keyword evidence="7" id="KW-1185">Reference proteome</keyword>
<feature type="domain" description="Cytochrome c" evidence="5">
    <location>
        <begin position="26"/>
        <end position="188"/>
    </location>
</feature>
<evidence type="ECO:0000256" key="4">
    <source>
        <dbReference type="SAM" id="SignalP"/>
    </source>
</evidence>
<evidence type="ECO:0000259" key="5">
    <source>
        <dbReference type="PROSITE" id="PS51007"/>
    </source>
</evidence>
<protein>
    <recommendedName>
        <fullName evidence="5">Cytochrome c domain-containing protein</fullName>
    </recommendedName>
</protein>
<accession>A0AAI8MJ00</accession>
<reference evidence="6 7" key="1">
    <citation type="journal article" date="2012" name="Microbes Environ.">
        <title>Complete genome sequence of Bradyrhizobium sp. S23321: insights into symbiosis evolution in soil oligotrophs.</title>
        <authorList>
            <person name="Okubo T."/>
            <person name="Tsukui T."/>
            <person name="Maita H."/>
            <person name="Okamoto S."/>
            <person name="Oshima K."/>
            <person name="Fujisawa T."/>
            <person name="Saito A."/>
            <person name="Futamata H."/>
            <person name="Hattori R."/>
            <person name="Shimomura Y."/>
            <person name="Haruta S."/>
            <person name="Morimoto S."/>
            <person name="Wang Y."/>
            <person name="Sakai Y."/>
            <person name="Hattori M."/>
            <person name="Aizawa S."/>
            <person name="Nagashima K.V.P."/>
            <person name="Masuda S."/>
            <person name="Hattori T."/>
            <person name="Yamashita A."/>
            <person name="Bao Z."/>
            <person name="Hayatsu M."/>
            <person name="Kajiya-Kanegae H."/>
            <person name="Yoshinaga I."/>
            <person name="Sakamoto K."/>
            <person name="Toyota K."/>
            <person name="Nakao M."/>
            <person name="Kohara M."/>
            <person name="Anda M."/>
            <person name="Niwa R."/>
            <person name="Jung-Hwan P."/>
            <person name="Sameshima-Saito R."/>
            <person name="Tokuda S."/>
            <person name="Yamamoto S."/>
            <person name="Yamamoto S."/>
            <person name="Yokoyama T."/>
            <person name="Akutsu T."/>
            <person name="Nakamura Y."/>
            <person name="Nakahira-Yanaka Y."/>
            <person name="Takada Hoshino Y."/>
            <person name="Hirakawa H."/>
            <person name="Mitsui H."/>
            <person name="Terasawa K."/>
            <person name="Itakura M."/>
            <person name="Sato S."/>
            <person name="Ikeda-Ohtsubo W."/>
            <person name="Sakakura N."/>
            <person name="Kaminuma E."/>
            <person name="Minamisawa K."/>
        </authorList>
    </citation>
    <scope>NUCLEOTIDE SEQUENCE [LARGE SCALE GENOMIC DNA]</scope>
    <source>
        <strain evidence="6 7">S23321</strain>
    </source>
</reference>
<dbReference type="AlphaFoldDB" id="A0AAI8MJ00"/>
<dbReference type="PROSITE" id="PS51007">
    <property type="entry name" value="CYTC"/>
    <property type="match status" value="1"/>
</dbReference>
<evidence type="ECO:0000313" key="6">
    <source>
        <dbReference type="EMBL" id="BAL78942.1"/>
    </source>
</evidence>
<evidence type="ECO:0000256" key="1">
    <source>
        <dbReference type="ARBA" id="ARBA00022723"/>
    </source>
</evidence>
<evidence type="ECO:0000256" key="3">
    <source>
        <dbReference type="PROSITE-ProRule" id="PRU00433"/>
    </source>
</evidence>
<proteinExistence type="predicted"/>
<keyword evidence="3" id="KW-0349">Heme</keyword>
<gene>
    <name evidence="6" type="ORF">S23_57510</name>
</gene>
<dbReference type="Proteomes" id="UP000007886">
    <property type="component" value="Chromosome"/>
</dbReference>
<dbReference type="GO" id="GO:0009055">
    <property type="term" value="F:electron transfer activity"/>
    <property type="evidence" value="ECO:0007669"/>
    <property type="project" value="InterPro"/>
</dbReference>
<dbReference type="InterPro" id="IPR036280">
    <property type="entry name" value="Multihaem_cyt_sf"/>
</dbReference>
<feature type="signal peptide" evidence="4">
    <location>
        <begin position="1"/>
        <end position="19"/>
    </location>
</feature>
<sequence>MIRYALLILLIACPAEAVAEAQPPARDPAPGLALWSRINEVFSHPRCANCHVGEDGVPMWSGASNGPVARPHGMNIVAGDSRNGATYLACTACHTPRNSEMPHGPPGAVDWKLPAPERQWFDKSSAEICRQFRDPRLRGMASIDDVVDHIRNDGKVRWGWSPGPGRAAPPYSADQLAAFVAQWDKSGAPCPEQ</sequence>
<keyword evidence="4" id="KW-0732">Signal</keyword>
<name>A0AAI8MJ00_9BRAD</name>
<dbReference type="InterPro" id="IPR009056">
    <property type="entry name" value="Cyt_c-like_dom"/>
</dbReference>
<evidence type="ECO:0000313" key="7">
    <source>
        <dbReference type="Proteomes" id="UP000007886"/>
    </source>
</evidence>
<dbReference type="RefSeq" id="WP_015688214.1">
    <property type="nucleotide sequence ID" value="NC_017082.1"/>
</dbReference>